<name>A0AA40CVQ7_9PEZI</name>
<dbReference type="PANTHER" id="PTHR24148">
    <property type="entry name" value="ANKYRIN REPEAT DOMAIN-CONTAINING PROTEIN 39 HOMOLOG-RELATED"/>
    <property type="match status" value="1"/>
</dbReference>
<evidence type="ECO:0000259" key="1">
    <source>
        <dbReference type="Pfam" id="PF06985"/>
    </source>
</evidence>
<dbReference type="InterPro" id="IPR010730">
    <property type="entry name" value="HET"/>
</dbReference>
<dbReference type="AlphaFoldDB" id="A0AA40CVQ7"/>
<comment type="caution">
    <text evidence="2">The sequence shown here is derived from an EMBL/GenBank/DDBJ whole genome shotgun (WGS) entry which is preliminary data.</text>
</comment>
<sequence length="654" mass="73681">MDFYPYLTLRPEIHEIRLLSIDIDSAPSDDAPQSQSQDFLPWSLKLIHASLDSQPPPHFAALSYVWGDPSGKRQIEIDGHPIAVTKNLHSALTRLHRQRFTGCIWIDALCINQSDTLEKNLQVPLMARIYSQAEQVLVWLGPEPDSGALRVVQQLGVLFREQVRNFPGEGRSRIPGFVQTVRDYSITATSPPAQSGFDFEAIWRFFRQRAWWRRVWIIQEVVLARQAVMLCTEDPEVSAPWEDVRECLQVFERMILSPSTAPEYRRLYDILGEVYPNVMHLAVASDGYKRCQTESGVSDGLGQAGMPLMEVITWTSFGTGSDDSIQATDPRDRVYGLLGITRLEDRQRILVDYSPSTTLNKVLFMVAKVLLEQNGPDVLCFCRETELSLQGLPSWVPDFTARRIPMIGDVSLGDNGYEPYDACKGTVWPEWGSRSHIVGSVYEEPVVSLPGLIVGRIAEVGQEFKAPPSTPSFLNDCRDWLQELKSMVEKSTAYDAPREDEDVNRRQTTKSEVLENLWRVPIADLSLVKRPGAGDTPLFIEGFAILTGQQPPPEELDEEAKFNWVFSKSWDYRVPWKIYERRAFVDGDGRPGLGPKNLEPDDSIVVFAGGHVPFILRRKEGDSLYSLVGSAYVYGLMDGEAVGGDPYFDDIMLG</sequence>
<proteinExistence type="predicted"/>
<dbReference type="Proteomes" id="UP001174936">
    <property type="component" value="Unassembled WGS sequence"/>
</dbReference>
<gene>
    <name evidence="2" type="ORF">B0T16DRAFT_406100</name>
</gene>
<dbReference type="Pfam" id="PF26639">
    <property type="entry name" value="Het-6_barrel"/>
    <property type="match status" value="1"/>
</dbReference>
<evidence type="ECO:0000313" key="3">
    <source>
        <dbReference type="Proteomes" id="UP001174936"/>
    </source>
</evidence>
<reference evidence="2" key="1">
    <citation type="submission" date="2023-06" db="EMBL/GenBank/DDBJ databases">
        <title>Genome-scale phylogeny and comparative genomics of the fungal order Sordariales.</title>
        <authorList>
            <consortium name="Lawrence Berkeley National Laboratory"/>
            <person name="Hensen N."/>
            <person name="Bonometti L."/>
            <person name="Westerberg I."/>
            <person name="Brannstrom I.O."/>
            <person name="Guillou S."/>
            <person name="Cros-Aarteil S."/>
            <person name="Calhoun S."/>
            <person name="Haridas S."/>
            <person name="Kuo A."/>
            <person name="Mondo S."/>
            <person name="Pangilinan J."/>
            <person name="Riley R."/>
            <person name="Labutti K."/>
            <person name="Andreopoulos B."/>
            <person name="Lipzen A."/>
            <person name="Chen C."/>
            <person name="Yanf M."/>
            <person name="Daum C."/>
            <person name="Ng V."/>
            <person name="Clum A."/>
            <person name="Steindorff A."/>
            <person name="Ohm R."/>
            <person name="Martin F."/>
            <person name="Silar P."/>
            <person name="Natvig D."/>
            <person name="Lalanne C."/>
            <person name="Gautier V."/>
            <person name="Ament-Velasquez S.L."/>
            <person name="Kruys A."/>
            <person name="Hutchinson M.I."/>
            <person name="Powell A.J."/>
            <person name="Barry K."/>
            <person name="Miller A.N."/>
            <person name="Grigoriev I.V."/>
            <person name="Debuchy R."/>
            <person name="Gladieux P."/>
            <person name="Thoren M.H."/>
            <person name="Johannesson H."/>
        </authorList>
    </citation>
    <scope>NUCLEOTIDE SEQUENCE</scope>
    <source>
        <strain evidence="2">SMH2532-1</strain>
    </source>
</reference>
<accession>A0AA40CVQ7</accession>
<dbReference type="PANTHER" id="PTHR24148:SF77">
    <property type="entry name" value="HETEROKARYON INCOMPATIBILITY DOMAIN-CONTAINING PROTEIN"/>
    <property type="match status" value="1"/>
</dbReference>
<feature type="domain" description="Heterokaryon incompatibility" evidence="1">
    <location>
        <begin position="59"/>
        <end position="220"/>
    </location>
</feature>
<organism evidence="2 3">
    <name type="scientific">Cercophora newfieldiana</name>
    <dbReference type="NCBI Taxonomy" id="92897"/>
    <lineage>
        <taxon>Eukaryota</taxon>
        <taxon>Fungi</taxon>
        <taxon>Dikarya</taxon>
        <taxon>Ascomycota</taxon>
        <taxon>Pezizomycotina</taxon>
        <taxon>Sordariomycetes</taxon>
        <taxon>Sordariomycetidae</taxon>
        <taxon>Sordariales</taxon>
        <taxon>Lasiosphaeriaceae</taxon>
        <taxon>Cercophora</taxon>
    </lineage>
</organism>
<evidence type="ECO:0000313" key="2">
    <source>
        <dbReference type="EMBL" id="KAK0652387.1"/>
    </source>
</evidence>
<dbReference type="EMBL" id="JAULSV010000002">
    <property type="protein sequence ID" value="KAK0652387.1"/>
    <property type="molecule type" value="Genomic_DNA"/>
</dbReference>
<keyword evidence="3" id="KW-1185">Reference proteome</keyword>
<dbReference type="InterPro" id="IPR052895">
    <property type="entry name" value="HetReg/Transcr_Mod"/>
</dbReference>
<protein>
    <submittedName>
        <fullName evidence="2">Heterokaryon incompatibility protein-domain-containing protein</fullName>
    </submittedName>
</protein>
<dbReference type="Pfam" id="PF06985">
    <property type="entry name" value="HET"/>
    <property type="match status" value="1"/>
</dbReference>